<dbReference type="GO" id="GO:0051117">
    <property type="term" value="F:ATPase binding"/>
    <property type="evidence" value="ECO:0007669"/>
    <property type="project" value="TreeGrafter"/>
</dbReference>
<keyword evidence="1" id="KW-0378">Hydrolase</keyword>
<name>X0Y6U1_9ZZZZ</name>
<dbReference type="AlphaFoldDB" id="X0Y6U1"/>
<reference evidence="2" key="1">
    <citation type="journal article" date="2014" name="Front. Microbiol.">
        <title>High frequency of phylogenetically diverse reductive dehalogenase-homologous genes in deep subseafloor sedimentary metagenomes.</title>
        <authorList>
            <person name="Kawai M."/>
            <person name="Futagami T."/>
            <person name="Toyoda A."/>
            <person name="Takaki Y."/>
            <person name="Nishi S."/>
            <person name="Hori S."/>
            <person name="Arai W."/>
            <person name="Tsubouchi T."/>
            <person name="Morono Y."/>
            <person name="Uchiyama I."/>
            <person name="Ito T."/>
            <person name="Fujiyama A."/>
            <person name="Inagaki F."/>
            <person name="Takami H."/>
        </authorList>
    </citation>
    <scope>NUCLEOTIDE SEQUENCE</scope>
    <source>
        <strain evidence="2">Expedition CK06-06</strain>
    </source>
</reference>
<dbReference type="InterPro" id="IPR023562">
    <property type="entry name" value="ClpP/TepA"/>
</dbReference>
<feature type="non-terminal residue" evidence="2">
    <location>
        <position position="188"/>
    </location>
</feature>
<protein>
    <recommendedName>
        <fullName evidence="3">ATP-dependent Clp protease proteolytic subunit</fullName>
    </recommendedName>
</protein>
<dbReference type="InterPro" id="IPR029045">
    <property type="entry name" value="ClpP/crotonase-like_dom_sf"/>
</dbReference>
<organism evidence="2">
    <name type="scientific">marine sediment metagenome</name>
    <dbReference type="NCBI Taxonomy" id="412755"/>
    <lineage>
        <taxon>unclassified sequences</taxon>
        <taxon>metagenomes</taxon>
        <taxon>ecological metagenomes</taxon>
    </lineage>
</organism>
<sequence length="188" mass="21867">MAKKLINDKKPELYQVLSDVHAHHINIEAREVYIHGHYVELESEPGVDYRMATTFVKNLHFLEKINKRPIIIHMHTIGGEWNDGMAIYDAIKHVTCPTIMVAYAHARSMSSIIFQAADKRVMMPHADFMIHYGSISLDEISTAAKSSIDWNERANEEMLRVYIERCKDGSFFKDKFDKHIKDFLDKKM</sequence>
<dbReference type="EMBL" id="BARS01048075">
    <property type="protein sequence ID" value="GAG32606.1"/>
    <property type="molecule type" value="Genomic_DNA"/>
</dbReference>
<dbReference type="PANTHER" id="PTHR10381:SF70">
    <property type="entry name" value="ATP-DEPENDENT CLP PROTEASE PROTEOLYTIC SUBUNIT"/>
    <property type="match status" value="1"/>
</dbReference>
<dbReference type="PANTHER" id="PTHR10381">
    <property type="entry name" value="ATP-DEPENDENT CLP PROTEASE PROTEOLYTIC SUBUNIT"/>
    <property type="match status" value="1"/>
</dbReference>
<dbReference type="GO" id="GO:0004252">
    <property type="term" value="F:serine-type endopeptidase activity"/>
    <property type="evidence" value="ECO:0007669"/>
    <property type="project" value="TreeGrafter"/>
</dbReference>
<evidence type="ECO:0000256" key="1">
    <source>
        <dbReference type="ARBA" id="ARBA00022801"/>
    </source>
</evidence>
<gene>
    <name evidence="2" type="ORF">S01H1_72124</name>
</gene>
<proteinExistence type="predicted"/>
<evidence type="ECO:0008006" key="3">
    <source>
        <dbReference type="Google" id="ProtNLM"/>
    </source>
</evidence>
<dbReference type="Pfam" id="PF00574">
    <property type="entry name" value="CLP_protease"/>
    <property type="match status" value="1"/>
</dbReference>
<dbReference type="SUPFAM" id="SSF52096">
    <property type="entry name" value="ClpP/crotonase"/>
    <property type="match status" value="1"/>
</dbReference>
<comment type="caution">
    <text evidence="2">The sequence shown here is derived from an EMBL/GenBank/DDBJ whole genome shotgun (WGS) entry which is preliminary data.</text>
</comment>
<dbReference type="GO" id="GO:0006515">
    <property type="term" value="P:protein quality control for misfolded or incompletely synthesized proteins"/>
    <property type="evidence" value="ECO:0007669"/>
    <property type="project" value="TreeGrafter"/>
</dbReference>
<dbReference type="Gene3D" id="3.90.226.10">
    <property type="entry name" value="2-enoyl-CoA Hydratase, Chain A, domain 1"/>
    <property type="match status" value="1"/>
</dbReference>
<evidence type="ECO:0000313" key="2">
    <source>
        <dbReference type="EMBL" id="GAG32606.1"/>
    </source>
</evidence>
<dbReference type="GO" id="GO:0004176">
    <property type="term" value="F:ATP-dependent peptidase activity"/>
    <property type="evidence" value="ECO:0007669"/>
    <property type="project" value="TreeGrafter"/>
</dbReference>
<dbReference type="GO" id="GO:0009368">
    <property type="term" value="C:endopeptidase Clp complex"/>
    <property type="evidence" value="ECO:0007669"/>
    <property type="project" value="TreeGrafter"/>
</dbReference>
<accession>X0Y6U1</accession>